<evidence type="ECO:0000256" key="5">
    <source>
        <dbReference type="ARBA" id="ARBA00022723"/>
    </source>
</evidence>
<evidence type="ECO:0000313" key="13">
    <source>
        <dbReference type="Proteomes" id="UP000228596"/>
    </source>
</evidence>
<reference evidence="13" key="1">
    <citation type="submission" date="2017-09" db="EMBL/GenBank/DDBJ databases">
        <title>Depth-based differentiation of microbial function through sediment-hosted aquifers and enrichment of novel symbionts in the deep terrestrial subsurface.</title>
        <authorList>
            <person name="Probst A.J."/>
            <person name="Ladd B."/>
            <person name="Jarett J.K."/>
            <person name="Geller-Mcgrath D.E."/>
            <person name="Sieber C.M.K."/>
            <person name="Emerson J.B."/>
            <person name="Anantharaman K."/>
            <person name="Thomas B.C."/>
            <person name="Malmstrom R."/>
            <person name="Stieglmeier M."/>
            <person name="Klingl A."/>
            <person name="Woyke T."/>
            <person name="Ryan C.M."/>
            <person name="Banfield J.F."/>
        </authorList>
    </citation>
    <scope>NUCLEOTIDE SEQUENCE [LARGE SCALE GENOMIC DNA]</scope>
</reference>
<evidence type="ECO:0000259" key="11">
    <source>
        <dbReference type="Pfam" id="PF00266"/>
    </source>
</evidence>
<evidence type="ECO:0000256" key="4">
    <source>
        <dbReference type="ARBA" id="ARBA00022679"/>
    </source>
</evidence>
<evidence type="ECO:0000256" key="1">
    <source>
        <dbReference type="ARBA" id="ARBA00001933"/>
    </source>
</evidence>
<dbReference type="InterPro" id="IPR015422">
    <property type="entry name" value="PyrdxlP-dep_Trfase_small"/>
</dbReference>
<dbReference type="GO" id="GO:0031071">
    <property type="term" value="F:cysteine desulfurase activity"/>
    <property type="evidence" value="ECO:0007669"/>
    <property type="project" value="UniProtKB-EC"/>
</dbReference>
<dbReference type="Pfam" id="PF00266">
    <property type="entry name" value="Aminotran_5"/>
    <property type="match status" value="1"/>
</dbReference>
<name>A0A2M6WX24_9BACT</name>
<dbReference type="PANTHER" id="PTHR11601:SF34">
    <property type="entry name" value="CYSTEINE DESULFURASE"/>
    <property type="match status" value="1"/>
</dbReference>
<evidence type="ECO:0000256" key="3">
    <source>
        <dbReference type="ARBA" id="ARBA00012239"/>
    </source>
</evidence>
<evidence type="ECO:0000313" key="12">
    <source>
        <dbReference type="EMBL" id="PIT97309.1"/>
    </source>
</evidence>
<comment type="caution">
    <text evidence="12">The sequence shown here is derived from an EMBL/GenBank/DDBJ whole genome shotgun (WGS) entry which is preliminary data.</text>
</comment>
<accession>A0A2M6WX24</accession>
<organism evidence="12 13">
    <name type="scientific">Candidatus Berkelbacteria bacterium CG10_big_fil_rev_8_21_14_0_10_41_12</name>
    <dbReference type="NCBI Taxonomy" id="1974513"/>
    <lineage>
        <taxon>Bacteria</taxon>
        <taxon>Candidatus Berkelbacteria</taxon>
    </lineage>
</organism>
<dbReference type="InterPro" id="IPR015424">
    <property type="entry name" value="PyrdxlP-dep_Trfase"/>
</dbReference>
<evidence type="ECO:0000256" key="6">
    <source>
        <dbReference type="ARBA" id="ARBA00022898"/>
    </source>
</evidence>
<dbReference type="EMBL" id="PEZV01000020">
    <property type="protein sequence ID" value="PIT97309.1"/>
    <property type="molecule type" value="Genomic_DNA"/>
</dbReference>
<evidence type="ECO:0000256" key="2">
    <source>
        <dbReference type="ARBA" id="ARBA00006490"/>
    </source>
</evidence>
<comment type="catalytic activity">
    <reaction evidence="9">
        <text>(sulfur carrier)-H + L-cysteine = (sulfur carrier)-SH + L-alanine</text>
        <dbReference type="Rhea" id="RHEA:43892"/>
        <dbReference type="Rhea" id="RHEA-COMP:14737"/>
        <dbReference type="Rhea" id="RHEA-COMP:14739"/>
        <dbReference type="ChEBI" id="CHEBI:29917"/>
        <dbReference type="ChEBI" id="CHEBI:35235"/>
        <dbReference type="ChEBI" id="CHEBI:57972"/>
        <dbReference type="ChEBI" id="CHEBI:64428"/>
        <dbReference type="EC" id="2.8.1.7"/>
    </reaction>
</comment>
<sequence length="416" mass="45806">MKRIYLDNAATTPVKPEVFEAMKPYFSRDFGNASSIHSDGQQARATVEQARHEIVEVLNCKDSEVVFTSGGSESDNLAIRGIVESAVGTRRLALGGWQKNPQTADQLPHVITSAFEHHAVLKTVQMLEKSGEIKATYVKPDKEGLIAAEDVKAAIRENTVLVSIMYVNNEIGTIQSIREIGKMLEKLNSARSEASTGRRIYFHCDAIQAAEYLNLDTKYLHVDLMTLSAHKIFGPKGIGLLFMKSGVKITPQITGGEQEWRLRSGTENVAGIVGFAKAMEIIQNAKCKIRNYNSKTEKLRDKLIDGILDRIPKSRLNGSRERRSPANVNVSFFGAEGESILINLDLAGISASSGSACTSGALEPSHVLEAIGVKPEWSHGSVRFSLSPETKEKEIDYLLEELPKIIEKLRKMSPIK</sequence>
<evidence type="ECO:0000256" key="8">
    <source>
        <dbReference type="ARBA" id="ARBA00023014"/>
    </source>
</evidence>
<dbReference type="InterPro" id="IPR000192">
    <property type="entry name" value="Aminotrans_V_dom"/>
</dbReference>
<keyword evidence="4" id="KW-0808">Transferase</keyword>
<feature type="domain" description="Aminotransferase class V" evidence="11">
    <location>
        <begin position="4"/>
        <end position="398"/>
    </location>
</feature>
<dbReference type="EC" id="2.8.1.7" evidence="3"/>
<dbReference type="SUPFAM" id="SSF53383">
    <property type="entry name" value="PLP-dependent transferases"/>
    <property type="match status" value="1"/>
</dbReference>
<dbReference type="InterPro" id="IPR016454">
    <property type="entry name" value="Cysteine_dSase"/>
</dbReference>
<gene>
    <name evidence="12" type="ORF">COT77_02120</name>
</gene>
<dbReference type="PIRSF" id="PIRSF005572">
    <property type="entry name" value="NifS"/>
    <property type="match status" value="1"/>
</dbReference>
<evidence type="ECO:0000256" key="9">
    <source>
        <dbReference type="ARBA" id="ARBA00050776"/>
    </source>
</evidence>
<keyword evidence="7" id="KW-0408">Iron</keyword>
<dbReference type="PROSITE" id="PS00595">
    <property type="entry name" value="AA_TRANSFER_CLASS_5"/>
    <property type="match status" value="1"/>
</dbReference>
<proteinExistence type="inferred from homology"/>
<dbReference type="Proteomes" id="UP000228596">
    <property type="component" value="Unassembled WGS sequence"/>
</dbReference>
<keyword evidence="5" id="KW-0479">Metal-binding</keyword>
<comment type="similarity">
    <text evidence="2">Belongs to the class-V pyridoxal-phosphate-dependent aminotransferase family. NifS/IscS subfamily.</text>
</comment>
<dbReference type="Gene3D" id="3.40.640.10">
    <property type="entry name" value="Type I PLP-dependent aspartate aminotransferase-like (Major domain)"/>
    <property type="match status" value="1"/>
</dbReference>
<dbReference type="InterPro" id="IPR015421">
    <property type="entry name" value="PyrdxlP-dep_Trfase_major"/>
</dbReference>
<evidence type="ECO:0000256" key="10">
    <source>
        <dbReference type="RuleBase" id="RU004504"/>
    </source>
</evidence>
<dbReference type="GO" id="GO:0046872">
    <property type="term" value="F:metal ion binding"/>
    <property type="evidence" value="ECO:0007669"/>
    <property type="project" value="UniProtKB-KW"/>
</dbReference>
<dbReference type="PANTHER" id="PTHR11601">
    <property type="entry name" value="CYSTEINE DESULFURYLASE FAMILY MEMBER"/>
    <property type="match status" value="1"/>
</dbReference>
<dbReference type="Gene3D" id="3.90.1150.10">
    <property type="entry name" value="Aspartate Aminotransferase, domain 1"/>
    <property type="match status" value="1"/>
</dbReference>
<dbReference type="Gene3D" id="1.10.260.50">
    <property type="match status" value="1"/>
</dbReference>
<comment type="cofactor">
    <cofactor evidence="1 10">
        <name>pyridoxal 5'-phosphate</name>
        <dbReference type="ChEBI" id="CHEBI:597326"/>
    </cofactor>
</comment>
<keyword evidence="6" id="KW-0663">Pyridoxal phosphate</keyword>
<dbReference type="InterPro" id="IPR020578">
    <property type="entry name" value="Aminotrans_V_PyrdxlP_BS"/>
</dbReference>
<dbReference type="GO" id="GO:0051536">
    <property type="term" value="F:iron-sulfur cluster binding"/>
    <property type="evidence" value="ECO:0007669"/>
    <property type="project" value="UniProtKB-KW"/>
</dbReference>
<keyword evidence="8" id="KW-0411">Iron-sulfur</keyword>
<protein>
    <recommendedName>
        <fullName evidence="3">cysteine desulfurase</fullName>
        <ecNumber evidence="3">2.8.1.7</ecNumber>
    </recommendedName>
</protein>
<evidence type="ECO:0000256" key="7">
    <source>
        <dbReference type="ARBA" id="ARBA00023004"/>
    </source>
</evidence>
<dbReference type="AlphaFoldDB" id="A0A2M6WX24"/>